<dbReference type="WBParaSite" id="Gr19_v10_g13218.t1">
    <property type="protein sequence ID" value="Gr19_v10_g13218.t1"/>
    <property type="gene ID" value="Gr19_v10_g13218"/>
</dbReference>
<evidence type="ECO:0000313" key="1">
    <source>
        <dbReference type="Proteomes" id="UP000887572"/>
    </source>
</evidence>
<evidence type="ECO:0000313" key="2">
    <source>
        <dbReference type="WBParaSite" id="Gr19_v10_g13218.t1"/>
    </source>
</evidence>
<reference evidence="2" key="1">
    <citation type="submission" date="2022-11" db="UniProtKB">
        <authorList>
            <consortium name="WormBaseParasite"/>
        </authorList>
    </citation>
    <scope>IDENTIFICATION</scope>
</reference>
<name>A0A914H186_GLORO</name>
<organism evidence="1 2">
    <name type="scientific">Globodera rostochiensis</name>
    <name type="common">Golden nematode worm</name>
    <name type="synonym">Heterodera rostochiensis</name>
    <dbReference type="NCBI Taxonomy" id="31243"/>
    <lineage>
        <taxon>Eukaryota</taxon>
        <taxon>Metazoa</taxon>
        <taxon>Ecdysozoa</taxon>
        <taxon>Nematoda</taxon>
        <taxon>Chromadorea</taxon>
        <taxon>Rhabditida</taxon>
        <taxon>Tylenchina</taxon>
        <taxon>Tylenchomorpha</taxon>
        <taxon>Tylenchoidea</taxon>
        <taxon>Heteroderidae</taxon>
        <taxon>Heteroderinae</taxon>
        <taxon>Globodera</taxon>
    </lineage>
</organism>
<keyword evidence="1" id="KW-1185">Reference proteome</keyword>
<accession>A0A914H186</accession>
<dbReference type="AlphaFoldDB" id="A0A914H186"/>
<proteinExistence type="predicted"/>
<sequence>MFATTIPRRVTDPALKCLLTGDSSNGRFGEHHAPERDAADNEVRLNCDFSNRRNFSPNDDPILGLGELEAGQYRLVITVWPLPSQGQYRLVITVWPLPSQGHYRLRASTVSSLPSGHYRLRAITVSGPLPSQGHYRLRAITVSGPLPSSHYRFRNRC</sequence>
<protein>
    <submittedName>
        <fullName evidence="2">Uncharacterized protein</fullName>
    </submittedName>
</protein>
<dbReference type="Proteomes" id="UP000887572">
    <property type="component" value="Unplaced"/>
</dbReference>